<evidence type="ECO:0000256" key="1">
    <source>
        <dbReference type="PROSITE-ProRule" id="PRU00023"/>
    </source>
</evidence>
<dbReference type="EMBL" id="LT907975">
    <property type="protein sequence ID" value="SOB60089.1"/>
    <property type="molecule type" value="Genomic_DNA"/>
</dbReference>
<evidence type="ECO:0000313" key="2">
    <source>
        <dbReference type="EMBL" id="SOB60089.1"/>
    </source>
</evidence>
<dbReference type="KEGG" id="pprf:DPRO_3177"/>
<accession>A0A2C8FCC8</accession>
<dbReference type="SUPFAM" id="SSF48403">
    <property type="entry name" value="Ankyrin repeat"/>
    <property type="match status" value="1"/>
</dbReference>
<gene>
    <name evidence="2" type="ORF">DPRO_3177</name>
</gene>
<proteinExistence type="predicted"/>
<dbReference type="Proteomes" id="UP000219215">
    <property type="component" value="Chromosome DPRO"/>
</dbReference>
<protein>
    <submittedName>
        <fullName evidence="2">Ankyrin</fullName>
    </submittedName>
</protein>
<dbReference type="PROSITE" id="PS50088">
    <property type="entry name" value="ANK_REPEAT"/>
    <property type="match status" value="1"/>
</dbReference>
<dbReference type="PROSITE" id="PS51257">
    <property type="entry name" value="PROKAR_LIPOPROTEIN"/>
    <property type="match status" value="1"/>
</dbReference>
<feature type="repeat" description="ANK" evidence="1">
    <location>
        <begin position="54"/>
        <end position="86"/>
    </location>
</feature>
<keyword evidence="3" id="KW-1185">Reference proteome</keyword>
<dbReference type="AlphaFoldDB" id="A0A2C8FCC8"/>
<dbReference type="Gene3D" id="1.25.40.20">
    <property type="entry name" value="Ankyrin repeat-containing domain"/>
    <property type="match status" value="1"/>
</dbReference>
<reference evidence="3" key="1">
    <citation type="submission" date="2017-09" db="EMBL/GenBank/DDBJ databases">
        <authorList>
            <person name="Regsiter A."/>
            <person name="William W."/>
        </authorList>
    </citation>
    <scope>NUCLEOTIDE SEQUENCE [LARGE SCALE GENOMIC DNA]</scope>
    <source>
        <strain evidence="3">500-1</strain>
    </source>
</reference>
<dbReference type="InterPro" id="IPR002110">
    <property type="entry name" value="Ankyrin_rpt"/>
</dbReference>
<name>A0A2C8FCC8_9BACT</name>
<keyword evidence="1" id="KW-0040">ANK repeat</keyword>
<dbReference type="SMART" id="SM00248">
    <property type="entry name" value="ANK"/>
    <property type="match status" value="4"/>
</dbReference>
<sequence length="291" mass="33106">MESKTDYNGHLFMKRTQSILLILFLVFLTSCASHNPENLPLYAMSVREMFPGDMKTQALALAAADGDIERMDRLVARGADVNARGTYGVTLPTWVIQHPNISGFKHLMELGADPNIHWDNGKALLHWIAFKTDDIGIEYLKMALDIGGGDPNVERPSNGKRPIQNILWQRKYRNDGFALLYNAGADLDYKDKYDVSLVHHTIRAEAYDLVYFMLIQGVDYSESQKGIITTVKNQSERRGLVNANHPQYMWFWRCVNFFEKQGMSFDFLPADKRPAVLDTAPPPIASKLHKR</sequence>
<organism evidence="2 3">
    <name type="scientific">Pseudodesulfovibrio profundus</name>
    <dbReference type="NCBI Taxonomy" id="57320"/>
    <lineage>
        <taxon>Bacteria</taxon>
        <taxon>Pseudomonadati</taxon>
        <taxon>Thermodesulfobacteriota</taxon>
        <taxon>Desulfovibrionia</taxon>
        <taxon>Desulfovibrionales</taxon>
        <taxon>Desulfovibrionaceae</taxon>
    </lineage>
</organism>
<dbReference type="InterPro" id="IPR036770">
    <property type="entry name" value="Ankyrin_rpt-contain_sf"/>
</dbReference>
<evidence type="ECO:0000313" key="3">
    <source>
        <dbReference type="Proteomes" id="UP000219215"/>
    </source>
</evidence>